<dbReference type="InterPro" id="IPR058727">
    <property type="entry name" value="Helical_Vwde"/>
</dbReference>
<dbReference type="Pfam" id="PF26129">
    <property type="entry name" value="Vwde"/>
    <property type="match status" value="1"/>
</dbReference>
<comment type="caution">
    <text evidence="4">The sequence shown here is derived from an EMBL/GenBank/DDBJ whole genome shotgun (WGS) entry which is preliminary data.</text>
</comment>
<dbReference type="InterPro" id="IPR001846">
    <property type="entry name" value="VWF_type-D"/>
</dbReference>
<evidence type="ECO:0000313" key="4">
    <source>
        <dbReference type="EMBL" id="KAL3848271.1"/>
    </source>
</evidence>
<keyword evidence="1" id="KW-0472">Membrane</keyword>
<dbReference type="Gene3D" id="2.10.25.10">
    <property type="entry name" value="Laminin"/>
    <property type="match status" value="1"/>
</dbReference>
<evidence type="ECO:0000256" key="2">
    <source>
        <dbReference type="SAM" id="SignalP"/>
    </source>
</evidence>
<accession>A0ABD3UFI4</accession>
<keyword evidence="5" id="KW-1185">Reference proteome</keyword>
<dbReference type="Proteomes" id="UP001634394">
    <property type="component" value="Unassembled WGS sequence"/>
</dbReference>
<protein>
    <recommendedName>
        <fullName evidence="3">VWFD domain-containing protein</fullName>
    </recommendedName>
</protein>
<feature type="domain" description="VWFD" evidence="3">
    <location>
        <begin position="420"/>
        <end position="589"/>
    </location>
</feature>
<proteinExistence type="predicted"/>
<feature type="transmembrane region" description="Helical" evidence="1">
    <location>
        <begin position="1004"/>
        <end position="1027"/>
    </location>
</feature>
<organism evidence="4 5">
    <name type="scientific">Sinanodonta woodiana</name>
    <name type="common">Chinese pond mussel</name>
    <name type="synonym">Anodonta woodiana</name>
    <dbReference type="NCBI Taxonomy" id="1069815"/>
    <lineage>
        <taxon>Eukaryota</taxon>
        <taxon>Metazoa</taxon>
        <taxon>Spiralia</taxon>
        <taxon>Lophotrochozoa</taxon>
        <taxon>Mollusca</taxon>
        <taxon>Bivalvia</taxon>
        <taxon>Autobranchia</taxon>
        <taxon>Heteroconchia</taxon>
        <taxon>Palaeoheterodonta</taxon>
        <taxon>Unionida</taxon>
        <taxon>Unionoidea</taxon>
        <taxon>Unionidae</taxon>
        <taxon>Unioninae</taxon>
        <taxon>Sinanodonta</taxon>
    </lineage>
</organism>
<keyword evidence="2" id="KW-0732">Signal</keyword>
<sequence>MEKVLAVFFIIVHFGNGQNCSGYYKTLPDLERRGRNYISDLNEPYLSDASLAEDWYSVGDRRMPTNSSGIFIYQCGTFFPIWMKGDIPTVIEGDVERTVCTVGYFSDCDIESTIRVKNCGSHVLYRLGATESYSAYCFDTLGNTVSPNQTSCKAKNVHVVPDLQFKLLPSTSPGVFVNSPYSVFKCVFMKCSEDELLYTVSWYVNDIYITTKSPQNISTILETNLLEEELGGFKLGVTLKCTVRASYKNGGLLGNITASPGYWIGIQVINPIVNMKKGDTTTVYLNATLPFGCATFENITIGKPVPCEISIYMFDPIRAVCNPDISTITVNKNNNRCGTTMKAFTKSEFKGLGSDWTSYTGNTSIKITTKNNDKYSTSGRDTFKMSLITDPLAQRHRIVANNTLGDITVTVQDDKPWERKNCYVHVDPHIRTADGSSYDNHIIGEYVVYKHKLEKQEVQIKTTQCNGGATCVCATSIRAGADMYIINLCGGIRFAGFVSCDSFDVLEVREITEYYFEVYMPLGTKIAIQIHTDITFRNTMNVDIYPSVKDWDSIEGMCGTFNGNTNDDFNGLSESAFAEKWRIKNSNSSFLNPSQHSPSQWTASDYLCFCPYASNATIKDENAANDPTVATCSASQFMLCPNQARRKASRVTNACPKRIKRSSTNSQAKEIRRVFSKAMDEIDLSERILSKRSSSAFTEAEAKTFCVNEFQKSSVVQMKNLLPESTDQIIENALLLCIADIMLAGDTSYTSAHIESVTRQVDNIIERDVPFRQENATAVLQFNEISCVKNCSGRGECKNGSCVCSDGYLLQDCSLPAGDAPELTDIFGGGACSPLLDDCCRIKVYGDGFARNHTQGRIQIIELSINGTQYAVGEVTEIDVAVESVFVGEIQSLFCSRRKRALQDNSTSEAFARGFTVSMSNNNINYGKPKLFFEYDSNCQEVSTTAGGTTILLMATKCFIDGACYSNGDKDPANDCNVCKSEVNGFAWTNDCAEVRNIQSEVNLIIVAASVSAVVAVILIIILVIVIGRHCLKKKQVVNAYAETHAQGLTRLTRINSPVEPGNK</sequence>
<dbReference type="Pfam" id="PF00094">
    <property type="entry name" value="VWD"/>
    <property type="match status" value="1"/>
</dbReference>
<feature type="chain" id="PRO_5044741228" description="VWFD domain-containing protein" evidence="2">
    <location>
        <begin position="18"/>
        <end position="1064"/>
    </location>
</feature>
<keyword evidence="1" id="KW-1133">Transmembrane helix</keyword>
<keyword evidence="1" id="KW-0812">Transmembrane</keyword>
<dbReference type="PROSITE" id="PS51233">
    <property type="entry name" value="VWFD"/>
    <property type="match status" value="1"/>
</dbReference>
<gene>
    <name evidence="4" type="ORF">ACJMK2_019139</name>
</gene>
<feature type="signal peptide" evidence="2">
    <location>
        <begin position="1"/>
        <end position="17"/>
    </location>
</feature>
<name>A0ABD3UFI4_SINWO</name>
<evidence type="ECO:0000256" key="1">
    <source>
        <dbReference type="SAM" id="Phobius"/>
    </source>
</evidence>
<dbReference type="EMBL" id="JBJQND010000016">
    <property type="protein sequence ID" value="KAL3848271.1"/>
    <property type="molecule type" value="Genomic_DNA"/>
</dbReference>
<dbReference type="AlphaFoldDB" id="A0ABD3UFI4"/>
<evidence type="ECO:0000259" key="3">
    <source>
        <dbReference type="PROSITE" id="PS51233"/>
    </source>
</evidence>
<evidence type="ECO:0000313" key="5">
    <source>
        <dbReference type="Proteomes" id="UP001634394"/>
    </source>
</evidence>
<reference evidence="4 5" key="1">
    <citation type="submission" date="2024-11" db="EMBL/GenBank/DDBJ databases">
        <title>Chromosome-level genome assembly of the freshwater bivalve Anodonta woodiana.</title>
        <authorList>
            <person name="Chen X."/>
        </authorList>
    </citation>
    <scope>NUCLEOTIDE SEQUENCE [LARGE SCALE GENOMIC DNA]</scope>
    <source>
        <strain evidence="4">MN2024</strain>
        <tissue evidence="4">Gills</tissue>
    </source>
</reference>